<evidence type="ECO:0000313" key="2">
    <source>
        <dbReference type="EMBL" id="GIY89087.1"/>
    </source>
</evidence>
<feature type="region of interest" description="Disordered" evidence="1">
    <location>
        <begin position="15"/>
        <end position="36"/>
    </location>
</feature>
<keyword evidence="3" id="KW-1185">Reference proteome</keyword>
<comment type="caution">
    <text evidence="2">The sequence shown here is derived from an EMBL/GenBank/DDBJ whole genome shotgun (WGS) entry which is preliminary data.</text>
</comment>
<protein>
    <submittedName>
        <fullName evidence="2">Uncharacterized protein</fullName>
    </submittedName>
</protein>
<evidence type="ECO:0000256" key="1">
    <source>
        <dbReference type="SAM" id="MobiDB-lite"/>
    </source>
</evidence>
<proteinExistence type="predicted"/>
<dbReference type="EMBL" id="BPLR01017152">
    <property type="protein sequence ID" value="GIY89087.1"/>
    <property type="molecule type" value="Genomic_DNA"/>
</dbReference>
<dbReference type="AlphaFoldDB" id="A0AAV4X3G6"/>
<dbReference type="Proteomes" id="UP001054945">
    <property type="component" value="Unassembled WGS sequence"/>
</dbReference>
<name>A0AAV4X3G6_CAEEX</name>
<evidence type="ECO:0000313" key="3">
    <source>
        <dbReference type="Proteomes" id="UP001054945"/>
    </source>
</evidence>
<feature type="compositionally biased region" description="Basic and acidic residues" evidence="1">
    <location>
        <begin position="15"/>
        <end position="35"/>
    </location>
</feature>
<sequence>MVKLAELDGESRVARRERGIKHEAQNKLQNRDEKNSPWCKGKASFNTWVKLEKVPLTFNEFCRTLNA</sequence>
<organism evidence="2 3">
    <name type="scientific">Caerostris extrusa</name>
    <name type="common">Bark spider</name>
    <name type="synonym">Caerostris bankana</name>
    <dbReference type="NCBI Taxonomy" id="172846"/>
    <lineage>
        <taxon>Eukaryota</taxon>
        <taxon>Metazoa</taxon>
        <taxon>Ecdysozoa</taxon>
        <taxon>Arthropoda</taxon>
        <taxon>Chelicerata</taxon>
        <taxon>Arachnida</taxon>
        <taxon>Araneae</taxon>
        <taxon>Araneomorphae</taxon>
        <taxon>Entelegynae</taxon>
        <taxon>Araneoidea</taxon>
        <taxon>Araneidae</taxon>
        <taxon>Caerostris</taxon>
    </lineage>
</organism>
<reference evidence="2 3" key="1">
    <citation type="submission" date="2021-06" db="EMBL/GenBank/DDBJ databases">
        <title>Caerostris extrusa draft genome.</title>
        <authorList>
            <person name="Kono N."/>
            <person name="Arakawa K."/>
        </authorList>
    </citation>
    <scope>NUCLEOTIDE SEQUENCE [LARGE SCALE GENOMIC DNA]</scope>
</reference>
<gene>
    <name evidence="2" type="ORF">CEXT_202491</name>
</gene>
<feature type="non-terminal residue" evidence="2">
    <location>
        <position position="67"/>
    </location>
</feature>
<accession>A0AAV4X3G6</accession>